<accession>A0A437MVN9</accession>
<dbReference type="NCBIfam" id="NF046077">
    <property type="entry name" value="LPS_M949_RS01915"/>
    <property type="match status" value="1"/>
</dbReference>
<protein>
    <submittedName>
        <fullName evidence="2">Uncharacterized protein</fullName>
    </submittedName>
</protein>
<proteinExistence type="predicted"/>
<sequence length="205" mass="23279">MKFYCLLLLALIAKASFGQIKTNAITIIDIPKNITYEGKMIKAFGWTDKDGDHIFIAAETGEKISKGGESDFRDASLSALHYSLKNGNWVLTWRVVDFVKECPVDISASFIKDAFAITDIDNNREAEVWLMYKVGCQGDVSPTPLKIIMYESSKKYAMRGLSRVEVAEYKMGGTYTFDQAFKTAPVAFRQYADKLWQKYKVMSWK</sequence>
<evidence type="ECO:0000313" key="3">
    <source>
        <dbReference type="Proteomes" id="UP000282759"/>
    </source>
</evidence>
<evidence type="ECO:0000313" key="2">
    <source>
        <dbReference type="EMBL" id="RVU01725.1"/>
    </source>
</evidence>
<dbReference type="AlphaFoldDB" id="A0A437MVN9"/>
<keyword evidence="1" id="KW-0732">Signal</keyword>
<dbReference type="InterPro" id="IPR058148">
    <property type="entry name" value="M949_RS01915-like_dom"/>
</dbReference>
<evidence type="ECO:0000256" key="1">
    <source>
        <dbReference type="SAM" id="SignalP"/>
    </source>
</evidence>
<dbReference type="Proteomes" id="UP000282759">
    <property type="component" value="Unassembled WGS sequence"/>
</dbReference>
<gene>
    <name evidence="2" type="ORF">EOD41_07125</name>
</gene>
<feature type="signal peptide" evidence="1">
    <location>
        <begin position="1"/>
        <end position="20"/>
    </location>
</feature>
<dbReference type="RefSeq" id="WP_127704090.1">
    <property type="nucleotide sequence ID" value="NZ_SACK01000002.1"/>
</dbReference>
<dbReference type="OrthoDB" id="8585774at2"/>
<reference evidence="2 3" key="1">
    <citation type="submission" date="2019-01" db="EMBL/GenBank/DDBJ databases">
        <authorList>
            <person name="Chen W.-M."/>
        </authorList>
    </citation>
    <scope>NUCLEOTIDE SEQUENCE [LARGE SCALE GENOMIC DNA]</scope>
    <source>
        <strain evidence="2 3">YBJ-36</strain>
    </source>
</reference>
<organism evidence="2 3">
    <name type="scientific">Mucilaginibacter limnophilus</name>
    <dbReference type="NCBI Taxonomy" id="1932778"/>
    <lineage>
        <taxon>Bacteria</taxon>
        <taxon>Pseudomonadati</taxon>
        <taxon>Bacteroidota</taxon>
        <taxon>Sphingobacteriia</taxon>
        <taxon>Sphingobacteriales</taxon>
        <taxon>Sphingobacteriaceae</taxon>
        <taxon>Mucilaginibacter</taxon>
    </lineage>
</organism>
<name>A0A437MVN9_9SPHI</name>
<dbReference type="EMBL" id="SACK01000002">
    <property type="protein sequence ID" value="RVU01725.1"/>
    <property type="molecule type" value="Genomic_DNA"/>
</dbReference>
<comment type="caution">
    <text evidence="2">The sequence shown here is derived from an EMBL/GenBank/DDBJ whole genome shotgun (WGS) entry which is preliminary data.</text>
</comment>
<keyword evidence="3" id="KW-1185">Reference proteome</keyword>
<feature type="chain" id="PRO_5019333686" evidence="1">
    <location>
        <begin position="21"/>
        <end position="205"/>
    </location>
</feature>